<evidence type="ECO:0000313" key="7">
    <source>
        <dbReference type="Proteomes" id="UP000215335"/>
    </source>
</evidence>
<dbReference type="InterPro" id="IPR051016">
    <property type="entry name" value="Diverse_Substrate_AcTransf"/>
</dbReference>
<dbReference type="GO" id="GO:0008080">
    <property type="term" value="F:N-acetyltransferase activity"/>
    <property type="evidence" value="ECO:0007669"/>
    <property type="project" value="TreeGrafter"/>
</dbReference>
<evidence type="ECO:0000256" key="2">
    <source>
        <dbReference type="ARBA" id="ARBA00022679"/>
    </source>
</evidence>
<evidence type="ECO:0000259" key="5">
    <source>
        <dbReference type="PROSITE" id="PS51186"/>
    </source>
</evidence>
<dbReference type="CDD" id="cd04301">
    <property type="entry name" value="NAT_SF"/>
    <property type="match status" value="1"/>
</dbReference>
<accession>A0A232F5T1</accession>
<keyword evidence="4" id="KW-1133">Transmembrane helix</keyword>
<comment type="similarity">
    <text evidence="1">Belongs to the acetyltransferase family.</text>
</comment>
<keyword evidence="4" id="KW-0812">Transmembrane</keyword>
<name>A0A232F5T1_9HYME</name>
<dbReference type="FunFam" id="3.40.630.30:FF:000064">
    <property type="entry name" value="GNAT family acetyltransferase"/>
    <property type="match status" value="1"/>
</dbReference>
<proteinExistence type="inferred from homology"/>
<feature type="domain" description="N-acetyltransferase" evidence="5">
    <location>
        <begin position="9"/>
        <end position="159"/>
    </location>
</feature>
<dbReference type="Pfam" id="PF00583">
    <property type="entry name" value="Acetyltransf_1"/>
    <property type="match status" value="1"/>
</dbReference>
<dbReference type="PANTHER" id="PTHR10545">
    <property type="entry name" value="DIAMINE N-ACETYLTRANSFERASE"/>
    <property type="match status" value="1"/>
</dbReference>
<dbReference type="STRING" id="543379.A0A232F5T1"/>
<evidence type="ECO:0000313" key="6">
    <source>
        <dbReference type="EMBL" id="OXU26171.1"/>
    </source>
</evidence>
<protein>
    <recommendedName>
        <fullName evidence="5">N-acetyltransferase domain-containing protein</fullName>
    </recommendedName>
</protein>
<dbReference type="PROSITE" id="PS51186">
    <property type="entry name" value="GNAT"/>
    <property type="match status" value="1"/>
</dbReference>
<evidence type="ECO:0000256" key="3">
    <source>
        <dbReference type="ARBA" id="ARBA00023315"/>
    </source>
</evidence>
<gene>
    <name evidence="6" type="ORF">TSAR_009929</name>
</gene>
<evidence type="ECO:0000256" key="4">
    <source>
        <dbReference type="SAM" id="Phobius"/>
    </source>
</evidence>
<dbReference type="SUPFAM" id="SSF55729">
    <property type="entry name" value="Acyl-CoA N-acyltransferases (Nat)"/>
    <property type="match status" value="1"/>
</dbReference>
<dbReference type="InterPro" id="IPR016181">
    <property type="entry name" value="Acyl_CoA_acyltransferase"/>
</dbReference>
<keyword evidence="2" id="KW-0808">Transferase</keyword>
<keyword evidence="3" id="KW-0012">Acyltransferase</keyword>
<dbReference type="Proteomes" id="UP000215335">
    <property type="component" value="Unassembled WGS sequence"/>
</dbReference>
<keyword evidence="4" id="KW-0472">Membrane</keyword>
<keyword evidence="7" id="KW-1185">Reference proteome</keyword>
<reference evidence="6 7" key="1">
    <citation type="journal article" date="2017" name="Curr. Biol.">
        <title>The Evolution of Venom by Co-option of Single-Copy Genes.</title>
        <authorList>
            <person name="Martinson E.O."/>
            <person name="Mrinalini"/>
            <person name="Kelkar Y.D."/>
            <person name="Chang C.H."/>
            <person name="Werren J.H."/>
        </authorList>
    </citation>
    <scope>NUCLEOTIDE SEQUENCE [LARGE SCALE GENOMIC DNA]</scope>
    <source>
        <strain evidence="6 7">Alberta</strain>
        <tissue evidence="6">Whole body</tissue>
    </source>
</reference>
<dbReference type="EMBL" id="NNAY01000861">
    <property type="protein sequence ID" value="OXU26171.1"/>
    <property type="molecule type" value="Genomic_DNA"/>
</dbReference>
<evidence type="ECO:0000256" key="1">
    <source>
        <dbReference type="ARBA" id="ARBA00008694"/>
    </source>
</evidence>
<dbReference type="OrthoDB" id="7305308at2759"/>
<sequence>MSSSDSASVTIREARREDCQAIINLSKEIANFHKHFNSPQVDVKVLERDTFDVANPNMGFFVAVIDNVVIGYCHYYYTYTIRLGKNMCLQDLYVQEKFRNHRVGDKLMHALAKKAVDEKIGKMEFVVTDWNPAKNFYRKRGATDYTEKEDFHLYQFDRASIEKMAST</sequence>
<dbReference type="InterPro" id="IPR000182">
    <property type="entry name" value="GNAT_dom"/>
</dbReference>
<dbReference type="Gene3D" id="3.40.630.30">
    <property type="match status" value="1"/>
</dbReference>
<dbReference type="PANTHER" id="PTHR10545:SF29">
    <property type="entry name" value="GH14572P-RELATED"/>
    <property type="match status" value="1"/>
</dbReference>
<feature type="transmembrane region" description="Helical" evidence="4">
    <location>
        <begin position="58"/>
        <end position="77"/>
    </location>
</feature>
<organism evidence="6 7">
    <name type="scientific">Trichomalopsis sarcophagae</name>
    <dbReference type="NCBI Taxonomy" id="543379"/>
    <lineage>
        <taxon>Eukaryota</taxon>
        <taxon>Metazoa</taxon>
        <taxon>Ecdysozoa</taxon>
        <taxon>Arthropoda</taxon>
        <taxon>Hexapoda</taxon>
        <taxon>Insecta</taxon>
        <taxon>Pterygota</taxon>
        <taxon>Neoptera</taxon>
        <taxon>Endopterygota</taxon>
        <taxon>Hymenoptera</taxon>
        <taxon>Apocrita</taxon>
        <taxon>Proctotrupomorpha</taxon>
        <taxon>Chalcidoidea</taxon>
        <taxon>Pteromalidae</taxon>
        <taxon>Pteromalinae</taxon>
        <taxon>Trichomalopsis</taxon>
    </lineage>
</organism>
<dbReference type="AlphaFoldDB" id="A0A232F5T1"/>
<comment type="caution">
    <text evidence="6">The sequence shown here is derived from an EMBL/GenBank/DDBJ whole genome shotgun (WGS) entry which is preliminary data.</text>
</comment>